<reference evidence="18 19" key="1">
    <citation type="submission" date="2016-08" db="EMBL/GenBank/DDBJ databases">
        <title>Hymenobacter coccineus sp. nov., Hymenobacter lapidarius sp. nov. and Hymenobacter glacialis sp. nov., isolated from Antarctic soil.</title>
        <authorList>
            <person name="Sedlacek I."/>
            <person name="Kralova S."/>
            <person name="Kyrova K."/>
            <person name="Maslanova I."/>
            <person name="Stankova E."/>
            <person name="Vrbovska V."/>
            <person name="Nemec M."/>
            <person name="Bartak M."/>
            <person name="Svec P."/>
            <person name="Busse H.-J."/>
            <person name="Pantucek R."/>
        </authorList>
    </citation>
    <scope>NUCLEOTIDE SEQUENCE [LARGE SCALE GENOMIC DNA]</scope>
    <source>
        <strain evidence="18 19">CCM 8649</strain>
    </source>
</reference>
<feature type="binding site" evidence="15">
    <location>
        <position position="234"/>
    </location>
    <ligand>
        <name>L-serine</name>
        <dbReference type="ChEBI" id="CHEBI:33384"/>
    </ligand>
</feature>
<dbReference type="InterPro" id="IPR042103">
    <property type="entry name" value="SerRS_1_N_sf"/>
</dbReference>
<keyword evidence="7" id="KW-0547">Nucleotide-binding</keyword>
<dbReference type="EC" id="6.1.1.11" evidence="4 14"/>
<dbReference type="InterPro" id="IPR015866">
    <property type="entry name" value="Ser-tRNA-synth_1_N"/>
</dbReference>
<evidence type="ECO:0000256" key="10">
    <source>
        <dbReference type="ARBA" id="ARBA00023146"/>
    </source>
</evidence>
<evidence type="ECO:0000256" key="3">
    <source>
        <dbReference type="ARBA" id="ARBA00010728"/>
    </source>
</evidence>
<keyword evidence="9" id="KW-0648">Protein biosynthesis</keyword>
<evidence type="ECO:0000256" key="2">
    <source>
        <dbReference type="ARBA" id="ARBA00005045"/>
    </source>
</evidence>
<dbReference type="InterPro" id="IPR045864">
    <property type="entry name" value="aa-tRNA-synth_II/BPL/LPL"/>
</dbReference>
<dbReference type="OrthoDB" id="9804647at2"/>
<dbReference type="PROSITE" id="PS50862">
    <property type="entry name" value="AA_TRNA_LIGASE_II"/>
    <property type="match status" value="1"/>
</dbReference>
<evidence type="ECO:0000313" key="19">
    <source>
        <dbReference type="Proteomes" id="UP000177506"/>
    </source>
</evidence>
<feature type="binding site" evidence="15">
    <location>
        <position position="385"/>
    </location>
    <ligand>
        <name>L-serine</name>
        <dbReference type="ChEBI" id="CHEBI:33384"/>
    </ligand>
</feature>
<dbReference type="InterPro" id="IPR010978">
    <property type="entry name" value="tRNA-bd_arm"/>
</dbReference>
<dbReference type="PRINTS" id="PR00981">
    <property type="entry name" value="TRNASYNTHSER"/>
</dbReference>
<feature type="binding site" evidence="15">
    <location>
        <position position="288"/>
    </location>
    <ligand>
        <name>L-serine</name>
        <dbReference type="ChEBI" id="CHEBI:33384"/>
    </ligand>
</feature>
<dbReference type="Pfam" id="PF00587">
    <property type="entry name" value="tRNA-synt_2b"/>
    <property type="match status" value="1"/>
</dbReference>
<dbReference type="InterPro" id="IPR033729">
    <property type="entry name" value="SerRS_core"/>
</dbReference>
<keyword evidence="19" id="KW-1185">Reference proteome</keyword>
<evidence type="ECO:0000256" key="5">
    <source>
        <dbReference type="ARBA" id="ARBA00022490"/>
    </source>
</evidence>
<sequence>MLQVSVLKEQTDRVLAGLAKKHYPTGPADVAAILDLDQRRRALQTSHDAAQAEANDLARQIGALMKSGDKAGADTLKIRTTALKQHTKTATDELTQVELAIQQLLYKLPNLPHASVPEGRAAADNELVREHGAIPELYAGAQPHWELIKKYDIIDFELGIKITGAGFPVYKGQGARLQRALVNFFLDEAREAGYTEVQPPIVVNEASATATGQLPDKEGQMYHDAKDDLYLIPTAEVPVTNLYRDEIIPVEKLPIRNTAYTPCFRREAGSWGADVRGLNRLHQFDKVEIVQITQPENSYAALDGMVAHIESLLQKLGLPYRVLRLCGGDMGFTSALTYDLEVWSAAQGRWLEVSSASNFETYQANRLKCRYRADGGKTQLLHTLNGSALALPRIVAALLENNQTADGIELPEVLHSYCGFSRIG</sequence>
<evidence type="ECO:0000256" key="4">
    <source>
        <dbReference type="ARBA" id="ARBA00012840"/>
    </source>
</evidence>
<proteinExistence type="inferred from homology"/>
<dbReference type="Pfam" id="PF02403">
    <property type="entry name" value="Seryl_tRNA_N"/>
    <property type="match status" value="1"/>
</dbReference>
<dbReference type="Gene3D" id="1.10.287.40">
    <property type="entry name" value="Serine-tRNA synthetase, tRNA binding domain"/>
    <property type="match status" value="1"/>
</dbReference>
<feature type="domain" description="Aminoacyl-transfer RNA synthetases class-II family profile" evidence="17">
    <location>
        <begin position="176"/>
        <end position="411"/>
    </location>
</feature>
<dbReference type="Gene3D" id="3.30.930.10">
    <property type="entry name" value="Bira Bifunctional Protein, Domain 2"/>
    <property type="match status" value="1"/>
</dbReference>
<comment type="similarity">
    <text evidence="3">Belongs to the class-II aminoacyl-tRNA synthetase family. Type-1 seryl-tRNA synthetase subfamily.</text>
</comment>
<dbReference type="InterPro" id="IPR002317">
    <property type="entry name" value="Ser-tRNA-ligase_type_1"/>
</dbReference>
<evidence type="ECO:0000256" key="7">
    <source>
        <dbReference type="ARBA" id="ARBA00022741"/>
    </source>
</evidence>
<dbReference type="EMBL" id="MDZA01000012">
    <property type="protein sequence ID" value="OGX92112.1"/>
    <property type="molecule type" value="Genomic_DNA"/>
</dbReference>
<protein>
    <recommendedName>
        <fullName evidence="11 14">Serine--tRNA ligase</fullName>
        <ecNumber evidence="4 14">6.1.1.11</ecNumber>
    </recommendedName>
</protein>
<dbReference type="GO" id="GO:0005524">
    <property type="term" value="F:ATP binding"/>
    <property type="evidence" value="ECO:0007669"/>
    <property type="project" value="UniProtKB-KW"/>
</dbReference>
<name>A0A1G1TML9_9BACT</name>
<comment type="catalytic activity">
    <reaction evidence="13">
        <text>tRNA(Ser) + L-serine + ATP = L-seryl-tRNA(Ser) + AMP + diphosphate + H(+)</text>
        <dbReference type="Rhea" id="RHEA:12292"/>
        <dbReference type="Rhea" id="RHEA-COMP:9669"/>
        <dbReference type="Rhea" id="RHEA-COMP:9703"/>
        <dbReference type="ChEBI" id="CHEBI:15378"/>
        <dbReference type="ChEBI" id="CHEBI:30616"/>
        <dbReference type="ChEBI" id="CHEBI:33019"/>
        <dbReference type="ChEBI" id="CHEBI:33384"/>
        <dbReference type="ChEBI" id="CHEBI:78442"/>
        <dbReference type="ChEBI" id="CHEBI:78533"/>
        <dbReference type="ChEBI" id="CHEBI:456215"/>
        <dbReference type="EC" id="6.1.1.11"/>
    </reaction>
</comment>
<evidence type="ECO:0000256" key="14">
    <source>
        <dbReference type="NCBIfam" id="TIGR00414"/>
    </source>
</evidence>
<feature type="binding site" evidence="15">
    <location>
        <position position="265"/>
    </location>
    <ligand>
        <name>L-serine</name>
        <dbReference type="ChEBI" id="CHEBI:33384"/>
    </ligand>
</feature>
<dbReference type="CDD" id="cd00770">
    <property type="entry name" value="SerRS_core"/>
    <property type="match status" value="1"/>
</dbReference>
<keyword evidence="10" id="KW-0030">Aminoacyl-tRNA synthetase</keyword>
<accession>A0A1G1TML9</accession>
<dbReference type="PANTHER" id="PTHR43697:SF1">
    <property type="entry name" value="SERINE--TRNA LIGASE"/>
    <property type="match status" value="1"/>
</dbReference>
<feature type="binding site" evidence="16">
    <location>
        <begin position="265"/>
        <end position="267"/>
    </location>
    <ligand>
        <name>ATP</name>
        <dbReference type="ChEBI" id="CHEBI:30616"/>
    </ligand>
</feature>
<dbReference type="InterPro" id="IPR006195">
    <property type="entry name" value="aa-tRNA-synth_II"/>
</dbReference>
<feature type="binding site" evidence="16">
    <location>
        <begin position="352"/>
        <end position="355"/>
    </location>
    <ligand>
        <name>ATP</name>
        <dbReference type="ChEBI" id="CHEBI:30616"/>
    </ligand>
</feature>
<comment type="catalytic activity">
    <reaction evidence="12">
        <text>tRNA(Sec) + L-serine + ATP = L-seryl-tRNA(Sec) + AMP + diphosphate + H(+)</text>
        <dbReference type="Rhea" id="RHEA:42580"/>
        <dbReference type="Rhea" id="RHEA-COMP:9742"/>
        <dbReference type="Rhea" id="RHEA-COMP:10128"/>
        <dbReference type="ChEBI" id="CHEBI:15378"/>
        <dbReference type="ChEBI" id="CHEBI:30616"/>
        <dbReference type="ChEBI" id="CHEBI:33019"/>
        <dbReference type="ChEBI" id="CHEBI:33384"/>
        <dbReference type="ChEBI" id="CHEBI:78442"/>
        <dbReference type="ChEBI" id="CHEBI:78533"/>
        <dbReference type="ChEBI" id="CHEBI:456215"/>
        <dbReference type="EC" id="6.1.1.11"/>
    </reaction>
</comment>
<evidence type="ECO:0000256" key="13">
    <source>
        <dbReference type="ARBA" id="ARBA00048823"/>
    </source>
</evidence>
<dbReference type="PIRSF" id="PIRSF001529">
    <property type="entry name" value="Ser-tRNA-synth_IIa"/>
    <property type="match status" value="1"/>
</dbReference>
<dbReference type="RefSeq" id="WP_070739555.1">
    <property type="nucleotide sequence ID" value="NZ_MDZA01000012.1"/>
</dbReference>
<dbReference type="GO" id="GO:0005737">
    <property type="term" value="C:cytoplasm"/>
    <property type="evidence" value="ECO:0007669"/>
    <property type="project" value="UniProtKB-SubCell"/>
</dbReference>
<evidence type="ECO:0000256" key="1">
    <source>
        <dbReference type="ARBA" id="ARBA00004496"/>
    </source>
</evidence>
<comment type="pathway">
    <text evidence="2">Aminoacyl-tRNA biosynthesis; selenocysteinyl-tRNA(Sec) biosynthesis; L-seryl-tRNA(Sec) from L-serine and tRNA(Sec): step 1/1.</text>
</comment>
<evidence type="ECO:0000256" key="12">
    <source>
        <dbReference type="ARBA" id="ARBA00047929"/>
    </source>
</evidence>
<dbReference type="GO" id="GO:0006434">
    <property type="term" value="P:seryl-tRNA aminoacylation"/>
    <property type="evidence" value="ECO:0007669"/>
    <property type="project" value="UniProtKB-UniRule"/>
</dbReference>
<gene>
    <name evidence="18" type="ORF">BEN49_17180</name>
</gene>
<comment type="caution">
    <text evidence="18">The sequence shown here is derived from an EMBL/GenBank/DDBJ whole genome shotgun (WGS) entry which is preliminary data.</text>
</comment>
<evidence type="ECO:0000256" key="16">
    <source>
        <dbReference type="PIRSR" id="PIRSR001529-2"/>
    </source>
</evidence>
<evidence type="ECO:0000256" key="9">
    <source>
        <dbReference type="ARBA" id="ARBA00022917"/>
    </source>
</evidence>
<dbReference type="NCBIfam" id="TIGR00414">
    <property type="entry name" value="serS"/>
    <property type="match status" value="1"/>
</dbReference>
<dbReference type="PANTHER" id="PTHR43697">
    <property type="entry name" value="SERYL-TRNA SYNTHETASE"/>
    <property type="match status" value="1"/>
</dbReference>
<comment type="subcellular location">
    <subcellularLocation>
        <location evidence="1">Cytoplasm</location>
    </subcellularLocation>
</comment>
<keyword evidence="5" id="KW-0963">Cytoplasm</keyword>
<dbReference type="SUPFAM" id="SSF46589">
    <property type="entry name" value="tRNA-binding arm"/>
    <property type="match status" value="1"/>
</dbReference>
<evidence type="ECO:0000256" key="15">
    <source>
        <dbReference type="PIRSR" id="PIRSR001529-1"/>
    </source>
</evidence>
<dbReference type="InterPro" id="IPR002314">
    <property type="entry name" value="aa-tRNA-synt_IIb"/>
</dbReference>
<evidence type="ECO:0000256" key="6">
    <source>
        <dbReference type="ARBA" id="ARBA00022598"/>
    </source>
</evidence>
<keyword evidence="6 18" id="KW-0436">Ligase</keyword>
<dbReference type="Proteomes" id="UP000177506">
    <property type="component" value="Unassembled WGS sequence"/>
</dbReference>
<evidence type="ECO:0000256" key="11">
    <source>
        <dbReference type="ARBA" id="ARBA00039158"/>
    </source>
</evidence>
<keyword evidence="8 16" id="KW-0067">ATP-binding</keyword>
<evidence type="ECO:0000313" key="18">
    <source>
        <dbReference type="EMBL" id="OGX92112.1"/>
    </source>
</evidence>
<organism evidence="18 19">
    <name type="scientific">Hymenobacter coccineus</name>
    <dbReference type="NCBI Taxonomy" id="1908235"/>
    <lineage>
        <taxon>Bacteria</taxon>
        <taxon>Pseudomonadati</taxon>
        <taxon>Bacteroidota</taxon>
        <taxon>Cytophagia</taxon>
        <taxon>Cytophagales</taxon>
        <taxon>Hymenobacteraceae</taxon>
        <taxon>Hymenobacter</taxon>
    </lineage>
</organism>
<evidence type="ECO:0000259" key="17">
    <source>
        <dbReference type="PROSITE" id="PS50862"/>
    </source>
</evidence>
<dbReference type="GO" id="GO:0004828">
    <property type="term" value="F:serine-tRNA ligase activity"/>
    <property type="evidence" value="ECO:0007669"/>
    <property type="project" value="UniProtKB-UniRule"/>
</dbReference>
<dbReference type="AlphaFoldDB" id="A0A1G1TML9"/>
<evidence type="ECO:0000256" key="8">
    <source>
        <dbReference type="ARBA" id="ARBA00022840"/>
    </source>
</evidence>
<dbReference type="SUPFAM" id="SSF55681">
    <property type="entry name" value="Class II aaRS and biotin synthetases"/>
    <property type="match status" value="1"/>
</dbReference>